<keyword evidence="2" id="KW-0521">NADP</keyword>
<comment type="caution">
    <text evidence="5">The sequence shown here is derived from an EMBL/GenBank/DDBJ whole genome shotgun (WGS) entry which is preliminary data.</text>
</comment>
<accession>A0A163AZJ3</accession>
<dbReference type="PANTHER" id="PTHR24322:SF736">
    <property type="entry name" value="RETINOL DEHYDROGENASE 10"/>
    <property type="match status" value="1"/>
</dbReference>
<name>A0A163AZJ3_DIDRA</name>
<evidence type="ECO:0000256" key="1">
    <source>
        <dbReference type="ARBA" id="ARBA00006484"/>
    </source>
</evidence>
<dbReference type="InterPro" id="IPR020904">
    <property type="entry name" value="Sc_DH/Rdtase_CS"/>
</dbReference>
<evidence type="ECO:0000256" key="3">
    <source>
        <dbReference type="ARBA" id="ARBA00023002"/>
    </source>
</evidence>
<dbReference type="EMBL" id="JYNV01000244">
    <property type="protein sequence ID" value="KZM21484.1"/>
    <property type="molecule type" value="Genomic_DNA"/>
</dbReference>
<dbReference type="Proteomes" id="UP000076837">
    <property type="component" value="Unassembled WGS sequence"/>
</dbReference>
<dbReference type="OrthoDB" id="10253736at2759"/>
<dbReference type="InterPro" id="IPR002347">
    <property type="entry name" value="SDR_fam"/>
</dbReference>
<dbReference type="STRING" id="5454.A0A163AZJ3"/>
<dbReference type="Pfam" id="PF00106">
    <property type="entry name" value="adh_short"/>
    <property type="match status" value="1"/>
</dbReference>
<dbReference type="AlphaFoldDB" id="A0A163AZJ3"/>
<reference evidence="5 6" key="1">
    <citation type="journal article" date="2016" name="Sci. Rep.">
        <title>Draft genome sequencing and secretome analysis of fungal phytopathogen Ascochyta rabiei provides insight into the necrotrophic effector repertoire.</title>
        <authorList>
            <person name="Verma S."/>
            <person name="Gazara R.K."/>
            <person name="Nizam S."/>
            <person name="Parween S."/>
            <person name="Chattopadhyay D."/>
            <person name="Verma P.K."/>
        </authorList>
    </citation>
    <scope>NUCLEOTIDE SEQUENCE [LARGE SCALE GENOMIC DNA]</scope>
    <source>
        <strain evidence="5 6">ArDII</strain>
    </source>
</reference>
<evidence type="ECO:0000313" key="5">
    <source>
        <dbReference type="EMBL" id="KZM21484.1"/>
    </source>
</evidence>
<dbReference type="Gene3D" id="3.40.50.720">
    <property type="entry name" value="NAD(P)-binding Rossmann-like Domain"/>
    <property type="match status" value="1"/>
</dbReference>
<keyword evidence="3" id="KW-0560">Oxidoreductase</keyword>
<dbReference type="PRINTS" id="PR00080">
    <property type="entry name" value="SDRFAMILY"/>
</dbReference>
<protein>
    <submittedName>
        <fullName evidence="5">Oxidoreductase</fullName>
    </submittedName>
</protein>
<organism evidence="5 6">
    <name type="scientific">Didymella rabiei</name>
    <name type="common">Chickpea ascochyta blight fungus</name>
    <name type="synonym">Mycosphaerella rabiei</name>
    <dbReference type="NCBI Taxonomy" id="5454"/>
    <lineage>
        <taxon>Eukaryota</taxon>
        <taxon>Fungi</taxon>
        <taxon>Dikarya</taxon>
        <taxon>Ascomycota</taxon>
        <taxon>Pezizomycotina</taxon>
        <taxon>Dothideomycetes</taxon>
        <taxon>Pleosporomycetidae</taxon>
        <taxon>Pleosporales</taxon>
        <taxon>Pleosporineae</taxon>
        <taxon>Didymellaceae</taxon>
        <taxon>Ascochyta</taxon>
    </lineage>
</organism>
<sequence length="396" mass="42703">MSLGKSIRGNTPSMTLTTISGLTKLASEPLLTGGLLYLLTRGPPHLRARLLAPFQSTLPLFTNTPKGVARVATLITLLKILTTAGVLRRINQALNRLAWNNWCLGRSGAEWTFGPAKQEVVLITGGSSGFGYEMVRSFSKHARVIAIDVSSFPAELDALSDVHFYQCDITDTSALEALCGQIRREHGTVSVLINNAGIGIGKTLLETSNAESQKLLQVNLFSHMVLIREFLPAMLAQKKGHIVSIASMASFVAAPGLIDYCISKIGALYLTEGIRAECLAHYSGGEGICTTSIHPSWHQTGILKNGGDQLKNQGIVPDPPSRVSDVVVEQVLKGRSGRLCVPKSQERYMGVRNWPRWAQDLAFGLASKKKANSAESATTALKGVGADVSAWKQERE</sequence>
<dbReference type="PANTHER" id="PTHR24322">
    <property type="entry name" value="PKSB"/>
    <property type="match status" value="1"/>
</dbReference>
<evidence type="ECO:0000256" key="2">
    <source>
        <dbReference type="ARBA" id="ARBA00022857"/>
    </source>
</evidence>
<keyword evidence="6" id="KW-1185">Reference proteome</keyword>
<dbReference type="SUPFAM" id="SSF51735">
    <property type="entry name" value="NAD(P)-binding Rossmann-fold domains"/>
    <property type="match status" value="1"/>
</dbReference>
<proteinExistence type="inferred from homology"/>
<dbReference type="PRINTS" id="PR00081">
    <property type="entry name" value="GDHRDH"/>
</dbReference>
<dbReference type="InterPro" id="IPR036291">
    <property type="entry name" value="NAD(P)-bd_dom_sf"/>
</dbReference>
<evidence type="ECO:0000313" key="6">
    <source>
        <dbReference type="Proteomes" id="UP000076837"/>
    </source>
</evidence>
<evidence type="ECO:0000256" key="4">
    <source>
        <dbReference type="RuleBase" id="RU000363"/>
    </source>
</evidence>
<comment type="similarity">
    <text evidence="1 4">Belongs to the short-chain dehydrogenases/reductases (SDR) family.</text>
</comment>
<dbReference type="PROSITE" id="PS00061">
    <property type="entry name" value="ADH_SHORT"/>
    <property type="match status" value="1"/>
</dbReference>
<gene>
    <name evidence="5" type="ORF">ST47_g7331</name>
</gene>
<dbReference type="GO" id="GO:0016616">
    <property type="term" value="F:oxidoreductase activity, acting on the CH-OH group of donors, NAD or NADP as acceptor"/>
    <property type="evidence" value="ECO:0007669"/>
    <property type="project" value="TreeGrafter"/>
</dbReference>